<dbReference type="Gene3D" id="3.30.70.1450">
    <property type="entry name" value="Regulator of K+ conductance, C-terminal domain"/>
    <property type="match status" value="2"/>
</dbReference>
<dbReference type="GO" id="GO:0006813">
    <property type="term" value="P:potassium ion transport"/>
    <property type="evidence" value="ECO:0007669"/>
    <property type="project" value="InterPro"/>
</dbReference>
<feature type="transmembrane region" description="Helical" evidence="8">
    <location>
        <begin position="512"/>
        <end position="530"/>
    </location>
</feature>
<dbReference type="OrthoDB" id="9809303at2"/>
<dbReference type="Pfam" id="PF03600">
    <property type="entry name" value="CitMHS"/>
    <property type="match status" value="1"/>
</dbReference>
<evidence type="ECO:0000256" key="4">
    <source>
        <dbReference type="ARBA" id="ARBA00022737"/>
    </source>
</evidence>
<evidence type="ECO:0000256" key="3">
    <source>
        <dbReference type="ARBA" id="ARBA00022692"/>
    </source>
</evidence>
<keyword evidence="4" id="KW-0677">Repeat</keyword>
<dbReference type="InterPro" id="IPR036721">
    <property type="entry name" value="RCK_C_sf"/>
</dbReference>
<feature type="transmembrane region" description="Helical" evidence="8">
    <location>
        <begin position="537"/>
        <end position="555"/>
    </location>
</feature>
<accession>A0A2U1CMU1</accession>
<evidence type="ECO:0000256" key="2">
    <source>
        <dbReference type="ARBA" id="ARBA00022448"/>
    </source>
</evidence>
<dbReference type="InterPro" id="IPR004680">
    <property type="entry name" value="Cit_transptr-like_dom"/>
</dbReference>
<feature type="transmembrane region" description="Helical" evidence="8">
    <location>
        <begin position="660"/>
        <end position="680"/>
    </location>
</feature>
<evidence type="ECO:0000313" key="10">
    <source>
        <dbReference type="EMBL" id="PVY62329.1"/>
    </source>
</evidence>
<proteinExistence type="predicted"/>
<dbReference type="PANTHER" id="PTHR43652">
    <property type="entry name" value="BASIC AMINO ACID ANTIPORTER YFCC-RELATED"/>
    <property type="match status" value="1"/>
</dbReference>
<keyword evidence="2" id="KW-0813">Transport</keyword>
<organism evidence="10 11">
    <name type="scientific">Pusillimonas noertemannii</name>
    <dbReference type="NCBI Taxonomy" id="305977"/>
    <lineage>
        <taxon>Bacteria</taxon>
        <taxon>Pseudomonadati</taxon>
        <taxon>Pseudomonadota</taxon>
        <taxon>Betaproteobacteria</taxon>
        <taxon>Burkholderiales</taxon>
        <taxon>Alcaligenaceae</taxon>
        <taxon>Pusillimonas</taxon>
    </lineage>
</organism>
<feature type="transmembrane region" description="Helical" evidence="8">
    <location>
        <begin position="28"/>
        <end position="45"/>
    </location>
</feature>
<keyword evidence="5 8" id="KW-1133">Transmembrane helix</keyword>
<dbReference type="GO" id="GO:0008324">
    <property type="term" value="F:monoatomic cation transmembrane transporter activity"/>
    <property type="evidence" value="ECO:0007669"/>
    <property type="project" value="InterPro"/>
</dbReference>
<dbReference type="InterPro" id="IPR006037">
    <property type="entry name" value="RCK_C"/>
</dbReference>
<feature type="transmembrane region" description="Helical" evidence="8">
    <location>
        <begin position="52"/>
        <end position="72"/>
    </location>
</feature>
<keyword evidence="3 8" id="KW-0812">Transmembrane</keyword>
<reference evidence="10 11" key="1">
    <citation type="submission" date="2018-04" db="EMBL/GenBank/DDBJ databases">
        <title>Genomic Encyclopedia of Type Strains, Phase IV (KMG-IV): sequencing the most valuable type-strain genomes for metagenomic binning, comparative biology and taxonomic classification.</title>
        <authorList>
            <person name="Goeker M."/>
        </authorList>
    </citation>
    <scope>NUCLEOTIDE SEQUENCE [LARGE SCALE GENOMIC DNA]</scope>
    <source>
        <strain evidence="10 11">DSM 10065</strain>
    </source>
</reference>
<feature type="region of interest" description="Disordered" evidence="7">
    <location>
        <begin position="295"/>
        <end position="393"/>
    </location>
</feature>
<sequence>MTQPQWMILAILVATLGLFLYGRWRHDIVSAAALLAAVLVGLVPAQDAFAGFAHPAVVTVACVLILSGALLHTGVVDMVAQRVLPTNTGPTVAIFALVILAAFLSSFMNNVGALALLMPIAIQMAQRHEIAPGKILMPLSFATILGGMTTLIGTPSNLIVSSFRTQEGVNGYQMFDFAPVGVAVAVGGLLFIGFIGWRIVPARERAGADSFDTGSYLTEARVAAKSKAVGMTLHEAEAALEDADAQIISLVRNEVRVSPYAAGPLRENDVVLIEADPEALAGALDSLGLVFGEGKSKEEEEAEEEDSTAEAEGEGQAETDGRLQRASSTEAVQAAPGGAARNRIEPRSNLNAEGDDGDINAKSHGDSHGDGNGIDEAGEPLQDEEEQSKKIERSAKLDDAELIELVILPGSSLLGRSASDLDLRKRYGINLLAISRQGSRIHSRVRHTALRDGDVLLMQGAGELVSEFASDTGCAPLAPRSLRSPDRKKMFTAAGIMILSVGLTAAGLLPAAISFLLGVLLVMVLRVLPLRKMYESVDWPVIVLLGALLPVAQAAEDTGLAKLIAVFLLENVAQGNAILALAVVLAVTMTLSDVINNAATAAIMCPIAIGTANQLGVSADPYLMAVAIGASAAFLTPIGHQNNTLILGPGGFRFGDYWRLGLPLEIALGIVAIPMLLLVWPL</sequence>
<dbReference type="InterPro" id="IPR051679">
    <property type="entry name" value="DASS-Related_Transporters"/>
</dbReference>
<dbReference type="SUPFAM" id="SSF116726">
    <property type="entry name" value="TrkA C-terminal domain-like"/>
    <property type="match status" value="2"/>
</dbReference>
<feature type="transmembrane region" description="Helical" evidence="8">
    <location>
        <begin position="139"/>
        <end position="160"/>
    </location>
</feature>
<dbReference type="Proteomes" id="UP000246145">
    <property type="component" value="Unassembled WGS sequence"/>
</dbReference>
<feature type="compositionally biased region" description="Basic and acidic residues" evidence="7">
    <location>
        <begin position="359"/>
        <end position="369"/>
    </location>
</feature>
<protein>
    <submittedName>
        <fullName evidence="10">TrkA family protein</fullName>
    </submittedName>
</protein>
<keyword evidence="11" id="KW-1185">Reference proteome</keyword>
<dbReference type="Pfam" id="PF02080">
    <property type="entry name" value="TrkA_C"/>
    <property type="match status" value="2"/>
</dbReference>
<evidence type="ECO:0000259" key="9">
    <source>
        <dbReference type="PROSITE" id="PS51202"/>
    </source>
</evidence>
<comment type="subcellular location">
    <subcellularLocation>
        <location evidence="1">Membrane</location>
        <topology evidence="1">Multi-pass membrane protein</topology>
    </subcellularLocation>
</comment>
<evidence type="ECO:0000256" key="1">
    <source>
        <dbReference type="ARBA" id="ARBA00004141"/>
    </source>
</evidence>
<keyword evidence="6 8" id="KW-0472">Membrane</keyword>
<feature type="transmembrane region" description="Helical" evidence="8">
    <location>
        <begin position="561"/>
        <end position="587"/>
    </location>
</feature>
<evidence type="ECO:0000256" key="8">
    <source>
        <dbReference type="SAM" id="Phobius"/>
    </source>
</evidence>
<evidence type="ECO:0000313" key="11">
    <source>
        <dbReference type="Proteomes" id="UP000246145"/>
    </source>
</evidence>
<comment type="caution">
    <text evidence="10">The sequence shown here is derived from an EMBL/GenBank/DDBJ whole genome shotgun (WGS) entry which is preliminary data.</text>
</comment>
<name>A0A2U1CMU1_9BURK</name>
<feature type="transmembrane region" description="Helical" evidence="8">
    <location>
        <begin position="92"/>
        <end position="118"/>
    </location>
</feature>
<dbReference type="AlphaFoldDB" id="A0A2U1CMU1"/>
<feature type="domain" description="RCK C-terminal" evidence="9">
    <location>
        <begin position="389"/>
        <end position="474"/>
    </location>
</feature>
<dbReference type="PROSITE" id="PS51202">
    <property type="entry name" value="RCK_C"/>
    <property type="match status" value="2"/>
</dbReference>
<feature type="transmembrane region" description="Helical" evidence="8">
    <location>
        <begin position="180"/>
        <end position="200"/>
    </location>
</feature>
<feature type="compositionally biased region" description="Acidic residues" evidence="7">
    <location>
        <begin position="299"/>
        <end position="317"/>
    </location>
</feature>
<gene>
    <name evidence="10" type="ORF">C7440_1822</name>
</gene>
<dbReference type="RefSeq" id="WP_017522904.1">
    <property type="nucleotide sequence ID" value="NZ_JACCEX010000002.1"/>
</dbReference>
<evidence type="ECO:0000256" key="5">
    <source>
        <dbReference type="ARBA" id="ARBA00022989"/>
    </source>
</evidence>
<feature type="transmembrane region" description="Helical" evidence="8">
    <location>
        <begin position="7"/>
        <end position="22"/>
    </location>
</feature>
<dbReference type="STRING" id="1231391.GCA_000308195_00528"/>
<dbReference type="EMBL" id="QEKO01000002">
    <property type="protein sequence ID" value="PVY62329.1"/>
    <property type="molecule type" value="Genomic_DNA"/>
</dbReference>
<dbReference type="GO" id="GO:0005886">
    <property type="term" value="C:plasma membrane"/>
    <property type="evidence" value="ECO:0007669"/>
    <property type="project" value="TreeGrafter"/>
</dbReference>
<feature type="compositionally biased region" description="Acidic residues" evidence="7">
    <location>
        <begin position="376"/>
        <end position="386"/>
    </location>
</feature>
<feature type="domain" description="RCK C-terminal" evidence="9">
    <location>
        <begin position="205"/>
        <end position="290"/>
    </location>
</feature>
<feature type="transmembrane region" description="Helical" evidence="8">
    <location>
        <begin position="594"/>
        <end position="615"/>
    </location>
</feature>
<evidence type="ECO:0000256" key="7">
    <source>
        <dbReference type="SAM" id="MobiDB-lite"/>
    </source>
</evidence>
<dbReference type="PANTHER" id="PTHR43652:SF2">
    <property type="entry name" value="BASIC AMINO ACID ANTIPORTER YFCC-RELATED"/>
    <property type="match status" value="1"/>
</dbReference>
<evidence type="ECO:0000256" key="6">
    <source>
        <dbReference type="ARBA" id="ARBA00023136"/>
    </source>
</evidence>